<organism evidence="3 4">
    <name type="scientific">Enterococcus alishanensis</name>
    <dbReference type="NCBI Taxonomy" id="1303817"/>
    <lineage>
        <taxon>Bacteria</taxon>
        <taxon>Bacillati</taxon>
        <taxon>Bacillota</taxon>
        <taxon>Bacilli</taxon>
        <taxon>Lactobacillales</taxon>
        <taxon>Enterococcaceae</taxon>
        <taxon>Enterococcus</taxon>
    </lineage>
</organism>
<evidence type="ECO:0000256" key="1">
    <source>
        <dbReference type="SAM" id="Coils"/>
    </source>
</evidence>
<keyword evidence="4" id="KW-1185">Reference proteome</keyword>
<sequence>MKKLGGSTLTQNDNLQPDSSFDTVKESASDVLGGLMSKIQRLEKAMDEEDMGAVYQIYWQELPVSIQQSSNANHEIDNFLTSKIDREFIKTFPFMILRKKVSPVLMDYQISSYYHDRTVIEIDATQPEITVLPEIKQQWEQVETGFYENEIKRLQNKEDDFEAKKILATTEIKKLENLIDQINDEKEELEASKTFRNRKKIEEDLLDLDDKYDDLQAEIKKWQPYLTNENHSVNPTNELNQQIKALMLEQAIAIKELRLIKKYFNDVKNMEEQLQTFNQNFLKIGGE</sequence>
<proteinExistence type="predicted"/>
<comment type="caution">
    <text evidence="3">The sequence shown here is derived from an EMBL/GenBank/DDBJ whole genome shotgun (WGS) entry which is preliminary data.</text>
</comment>
<evidence type="ECO:0000313" key="3">
    <source>
        <dbReference type="EMBL" id="MBV7390245.1"/>
    </source>
</evidence>
<name>A0ABS6TBG8_9ENTE</name>
<feature type="coiled-coil region" evidence="1">
    <location>
        <begin position="144"/>
        <end position="218"/>
    </location>
</feature>
<dbReference type="EMBL" id="JAHUZB010000002">
    <property type="protein sequence ID" value="MBV7390245.1"/>
    <property type="molecule type" value="Genomic_DNA"/>
</dbReference>
<gene>
    <name evidence="3" type="ORF">KUA55_06095</name>
</gene>
<evidence type="ECO:0000256" key="2">
    <source>
        <dbReference type="SAM" id="MobiDB-lite"/>
    </source>
</evidence>
<protein>
    <recommendedName>
        <fullName evidence="5">Viral A-type inclusion protein</fullName>
    </recommendedName>
</protein>
<accession>A0ABS6TBG8</accession>
<evidence type="ECO:0000313" key="4">
    <source>
        <dbReference type="Proteomes" id="UP000774130"/>
    </source>
</evidence>
<feature type="compositionally biased region" description="Polar residues" evidence="2">
    <location>
        <begin position="7"/>
        <end position="21"/>
    </location>
</feature>
<feature type="region of interest" description="Disordered" evidence="2">
    <location>
        <begin position="1"/>
        <end position="21"/>
    </location>
</feature>
<dbReference type="Proteomes" id="UP000774130">
    <property type="component" value="Unassembled WGS sequence"/>
</dbReference>
<evidence type="ECO:0008006" key="5">
    <source>
        <dbReference type="Google" id="ProtNLM"/>
    </source>
</evidence>
<reference evidence="3 4" key="1">
    <citation type="submission" date="2021-06" db="EMBL/GenBank/DDBJ databases">
        <title>Enterococcus alishanensis sp. nov., a novel lactic acid bacterium isolated from fresh coffee beans.</title>
        <authorList>
            <person name="Chen Y.-S."/>
        </authorList>
    </citation>
    <scope>NUCLEOTIDE SEQUENCE [LARGE SCALE GENOMIC DNA]</scope>
    <source>
        <strain evidence="3 4">ALS3</strain>
    </source>
</reference>
<keyword evidence="1" id="KW-0175">Coiled coil</keyword>